<evidence type="ECO:0000313" key="3">
    <source>
        <dbReference type="Proteomes" id="UP000193067"/>
    </source>
</evidence>
<dbReference type="SUPFAM" id="SSF52047">
    <property type="entry name" value="RNI-like"/>
    <property type="match status" value="1"/>
</dbReference>
<name>A0A1Y2ITU4_TRAC3</name>
<dbReference type="Proteomes" id="UP000193067">
    <property type="component" value="Unassembled WGS sequence"/>
</dbReference>
<dbReference type="OrthoDB" id="2748701at2759"/>
<evidence type="ECO:0000313" key="2">
    <source>
        <dbReference type="EMBL" id="OSD04497.1"/>
    </source>
</evidence>
<dbReference type="AlphaFoldDB" id="A0A1Y2ITU4"/>
<feature type="compositionally biased region" description="Basic and acidic residues" evidence="1">
    <location>
        <begin position="321"/>
        <end position="339"/>
    </location>
</feature>
<sequence>MSSASIGDLAVETLQYIFSYACTDDGYTGYSLTLVSKAFRAIVHPIRFHRVALHNVAQVESFAVFMDKQPVEAHVPRVQHLFISTWADGQRVARIREVESSRGGSEEHLAFTEWASLAQTLHTRLSFVLPRVLQTVSPALRTFTIIHALEMGDIPLNHSLPHLEELTSFGWVPYGSRNDEISPLFPALRRLHIGFPVLTLRRWIRHTPCLTHLRLSEVSPSASTLPDELSTLLDDARPSCPDLRIIRLQQRRIAIRDFPSTAMLLHNLFALKLKLLETSPCKDRLELLKHRRYRHDYWNERLKQDWLERIVDDPGCWSAGEQKEEGGEEKDERVFATSI</sequence>
<dbReference type="EMBL" id="KZ084096">
    <property type="protein sequence ID" value="OSD04497.1"/>
    <property type="molecule type" value="Genomic_DNA"/>
</dbReference>
<accession>A0A1Y2ITU4</accession>
<evidence type="ECO:0000256" key="1">
    <source>
        <dbReference type="SAM" id="MobiDB-lite"/>
    </source>
</evidence>
<protein>
    <recommendedName>
        <fullName evidence="4">F-box domain-containing protein</fullName>
    </recommendedName>
</protein>
<organism evidence="2 3">
    <name type="scientific">Trametes coccinea (strain BRFM310)</name>
    <name type="common">Pycnoporus coccineus</name>
    <dbReference type="NCBI Taxonomy" id="1353009"/>
    <lineage>
        <taxon>Eukaryota</taxon>
        <taxon>Fungi</taxon>
        <taxon>Dikarya</taxon>
        <taxon>Basidiomycota</taxon>
        <taxon>Agaricomycotina</taxon>
        <taxon>Agaricomycetes</taxon>
        <taxon>Polyporales</taxon>
        <taxon>Polyporaceae</taxon>
        <taxon>Trametes</taxon>
    </lineage>
</organism>
<keyword evidence="3" id="KW-1185">Reference proteome</keyword>
<gene>
    <name evidence="2" type="ORF">PYCCODRAFT_1433366</name>
</gene>
<feature type="region of interest" description="Disordered" evidence="1">
    <location>
        <begin position="319"/>
        <end position="339"/>
    </location>
</feature>
<reference evidence="2 3" key="1">
    <citation type="journal article" date="2015" name="Biotechnol. Biofuels">
        <title>Enhanced degradation of softwood versus hardwood by the white-rot fungus Pycnoporus coccineus.</title>
        <authorList>
            <person name="Couturier M."/>
            <person name="Navarro D."/>
            <person name="Chevret D."/>
            <person name="Henrissat B."/>
            <person name="Piumi F."/>
            <person name="Ruiz-Duenas F.J."/>
            <person name="Martinez A.T."/>
            <person name="Grigoriev I.V."/>
            <person name="Riley R."/>
            <person name="Lipzen A."/>
            <person name="Berrin J.G."/>
            <person name="Master E.R."/>
            <person name="Rosso M.N."/>
        </authorList>
    </citation>
    <scope>NUCLEOTIDE SEQUENCE [LARGE SCALE GENOMIC DNA]</scope>
    <source>
        <strain evidence="2 3">BRFM310</strain>
    </source>
</reference>
<proteinExistence type="predicted"/>
<evidence type="ECO:0008006" key="4">
    <source>
        <dbReference type="Google" id="ProtNLM"/>
    </source>
</evidence>